<keyword evidence="1" id="KW-0433">Leucine-rich repeat</keyword>
<evidence type="ECO:0000256" key="4">
    <source>
        <dbReference type="SAM" id="Phobius"/>
    </source>
</evidence>
<evidence type="ECO:0000256" key="1">
    <source>
        <dbReference type="ARBA" id="ARBA00022614"/>
    </source>
</evidence>
<dbReference type="KEGG" id="mbr:MONBRDRAFT_32039"/>
<dbReference type="InterPro" id="IPR036055">
    <property type="entry name" value="LDL_receptor-like_sf"/>
</dbReference>
<dbReference type="InParanoid" id="A9UX00"/>
<dbReference type="AlphaFoldDB" id="A9UX00"/>
<dbReference type="PANTHER" id="PTHR24416">
    <property type="entry name" value="TYROSINE-PROTEIN KINASE RECEPTOR"/>
    <property type="match status" value="1"/>
</dbReference>
<dbReference type="GO" id="GO:0004713">
    <property type="term" value="F:protein tyrosine kinase activity"/>
    <property type="evidence" value="ECO:0007669"/>
    <property type="project" value="InterPro"/>
</dbReference>
<dbReference type="InterPro" id="IPR000719">
    <property type="entry name" value="Prot_kinase_dom"/>
</dbReference>
<dbReference type="SUPFAM" id="SSF52058">
    <property type="entry name" value="L domain-like"/>
    <property type="match status" value="1"/>
</dbReference>
<dbReference type="GO" id="GO:0005524">
    <property type="term" value="F:ATP binding"/>
    <property type="evidence" value="ECO:0007669"/>
    <property type="project" value="InterPro"/>
</dbReference>
<dbReference type="EMBL" id="CH991548">
    <property type="protein sequence ID" value="EDQ90128.1"/>
    <property type="molecule type" value="Genomic_DNA"/>
</dbReference>
<keyword evidence="5" id="KW-0732">Signal</keyword>
<keyword evidence="8" id="KW-1185">Reference proteome</keyword>
<dbReference type="SMART" id="SM00192">
    <property type="entry name" value="LDLa"/>
    <property type="match status" value="1"/>
</dbReference>
<dbReference type="CDD" id="cd00112">
    <property type="entry name" value="LDLa"/>
    <property type="match status" value="1"/>
</dbReference>
<protein>
    <recommendedName>
        <fullName evidence="6">Protein kinase domain-containing protein</fullName>
    </recommendedName>
</protein>
<dbReference type="InterPro" id="IPR020635">
    <property type="entry name" value="Tyr_kinase_cat_dom"/>
</dbReference>
<dbReference type="InterPro" id="IPR011009">
    <property type="entry name" value="Kinase-like_dom_sf"/>
</dbReference>
<dbReference type="RefSeq" id="XP_001744895.1">
    <property type="nucleotide sequence ID" value="XM_001744843.1"/>
</dbReference>
<evidence type="ECO:0000256" key="2">
    <source>
        <dbReference type="ARBA" id="ARBA00022737"/>
    </source>
</evidence>
<accession>A9UX00</accession>
<dbReference type="InterPro" id="IPR003591">
    <property type="entry name" value="Leu-rich_rpt_typical-subtyp"/>
</dbReference>
<feature type="signal peptide" evidence="5">
    <location>
        <begin position="1"/>
        <end position="29"/>
    </location>
</feature>
<keyword evidence="3" id="KW-1015">Disulfide bond</keyword>
<dbReference type="SUPFAM" id="SSF57424">
    <property type="entry name" value="LDL receptor-like module"/>
    <property type="match status" value="1"/>
</dbReference>
<dbReference type="Gene3D" id="4.10.400.10">
    <property type="entry name" value="Low-density Lipoprotein Receptor"/>
    <property type="match status" value="1"/>
</dbReference>
<dbReference type="PROSITE" id="PS00109">
    <property type="entry name" value="PROTEIN_KINASE_TYR"/>
    <property type="match status" value="1"/>
</dbReference>
<evidence type="ECO:0000313" key="8">
    <source>
        <dbReference type="Proteomes" id="UP000001357"/>
    </source>
</evidence>
<dbReference type="PROSITE" id="PS50011">
    <property type="entry name" value="PROTEIN_KINASE_DOM"/>
    <property type="match status" value="1"/>
</dbReference>
<dbReference type="InterPro" id="IPR001245">
    <property type="entry name" value="Ser-Thr/Tyr_kinase_cat_dom"/>
</dbReference>
<evidence type="ECO:0000256" key="3">
    <source>
        <dbReference type="ARBA" id="ARBA00023157"/>
    </source>
</evidence>
<evidence type="ECO:0000259" key="6">
    <source>
        <dbReference type="PROSITE" id="PS50011"/>
    </source>
</evidence>
<feature type="chain" id="PRO_5002742434" description="Protein kinase domain-containing protein" evidence="5">
    <location>
        <begin position="30"/>
        <end position="814"/>
    </location>
</feature>
<dbReference type="SMART" id="SM00369">
    <property type="entry name" value="LRR_TYP"/>
    <property type="match status" value="3"/>
</dbReference>
<dbReference type="GeneID" id="5890132"/>
<keyword evidence="4" id="KW-1133">Transmembrane helix</keyword>
<dbReference type="InterPro" id="IPR050122">
    <property type="entry name" value="RTK"/>
</dbReference>
<dbReference type="Gene3D" id="3.80.10.10">
    <property type="entry name" value="Ribonuclease Inhibitor"/>
    <property type="match status" value="1"/>
</dbReference>
<dbReference type="PANTHER" id="PTHR24416:SF600">
    <property type="entry name" value="PDGF- AND VEGF-RECEPTOR RELATED, ISOFORM J"/>
    <property type="match status" value="1"/>
</dbReference>
<dbReference type="Gene3D" id="1.10.510.10">
    <property type="entry name" value="Transferase(Phosphotransferase) domain 1"/>
    <property type="match status" value="1"/>
</dbReference>
<dbReference type="GO" id="GO:0005886">
    <property type="term" value="C:plasma membrane"/>
    <property type="evidence" value="ECO:0000318"/>
    <property type="project" value="GO_Central"/>
</dbReference>
<feature type="domain" description="Protein kinase" evidence="6">
    <location>
        <begin position="563"/>
        <end position="814"/>
    </location>
</feature>
<reference evidence="7 8" key="1">
    <citation type="journal article" date="2008" name="Nature">
        <title>The genome of the choanoflagellate Monosiga brevicollis and the origin of metazoans.</title>
        <authorList>
            <consortium name="JGI Sequencing"/>
            <person name="King N."/>
            <person name="Westbrook M.J."/>
            <person name="Young S.L."/>
            <person name="Kuo A."/>
            <person name="Abedin M."/>
            <person name="Chapman J."/>
            <person name="Fairclough S."/>
            <person name="Hellsten U."/>
            <person name="Isogai Y."/>
            <person name="Letunic I."/>
            <person name="Marr M."/>
            <person name="Pincus D."/>
            <person name="Putnam N."/>
            <person name="Rokas A."/>
            <person name="Wright K.J."/>
            <person name="Zuzow R."/>
            <person name="Dirks W."/>
            <person name="Good M."/>
            <person name="Goodstein D."/>
            <person name="Lemons D."/>
            <person name="Li W."/>
            <person name="Lyons J.B."/>
            <person name="Morris A."/>
            <person name="Nichols S."/>
            <person name="Richter D.J."/>
            <person name="Salamov A."/>
            <person name="Bork P."/>
            <person name="Lim W.A."/>
            <person name="Manning G."/>
            <person name="Miller W.T."/>
            <person name="McGinnis W."/>
            <person name="Shapiro H."/>
            <person name="Tjian R."/>
            <person name="Grigoriev I.V."/>
            <person name="Rokhsar D."/>
        </authorList>
    </citation>
    <scope>NUCLEOTIDE SEQUENCE [LARGE SCALE GENOMIC DNA]</scope>
    <source>
        <strain evidence="8">MX1 / ATCC 50154</strain>
    </source>
</reference>
<dbReference type="Pfam" id="PF07714">
    <property type="entry name" value="PK_Tyr_Ser-Thr"/>
    <property type="match status" value="1"/>
</dbReference>
<dbReference type="PROSITE" id="PS51450">
    <property type="entry name" value="LRR"/>
    <property type="match status" value="1"/>
</dbReference>
<dbReference type="SUPFAM" id="SSF56112">
    <property type="entry name" value="Protein kinase-like (PK-like)"/>
    <property type="match status" value="1"/>
</dbReference>
<dbReference type="SMART" id="SM00219">
    <property type="entry name" value="TyrKc"/>
    <property type="match status" value="1"/>
</dbReference>
<dbReference type="PROSITE" id="PS50068">
    <property type="entry name" value="LDLRA_2"/>
    <property type="match status" value="1"/>
</dbReference>
<organism evidence="7 8">
    <name type="scientific">Monosiga brevicollis</name>
    <name type="common">Choanoflagellate</name>
    <dbReference type="NCBI Taxonomy" id="81824"/>
    <lineage>
        <taxon>Eukaryota</taxon>
        <taxon>Choanoflagellata</taxon>
        <taxon>Craspedida</taxon>
        <taxon>Salpingoecidae</taxon>
        <taxon>Monosiga</taxon>
    </lineage>
</organism>
<dbReference type="InterPro" id="IPR002172">
    <property type="entry name" value="LDrepeatLR_classA_rpt"/>
</dbReference>
<dbReference type="InterPro" id="IPR032675">
    <property type="entry name" value="LRR_dom_sf"/>
</dbReference>
<evidence type="ECO:0000313" key="7">
    <source>
        <dbReference type="EMBL" id="EDQ90128.1"/>
    </source>
</evidence>
<dbReference type="Proteomes" id="UP000001357">
    <property type="component" value="Unassembled WGS sequence"/>
</dbReference>
<gene>
    <name evidence="7" type="ORF">MONBRDRAFT_32039</name>
</gene>
<dbReference type="SMART" id="SM00220">
    <property type="entry name" value="S_TKc"/>
    <property type="match status" value="1"/>
</dbReference>
<keyword evidence="4" id="KW-0472">Membrane</keyword>
<name>A9UX00_MONBE</name>
<dbReference type="Pfam" id="PF13855">
    <property type="entry name" value="LRR_8"/>
    <property type="match status" value="1"/>
</dbReference>
<keyword evidence="4" id="KW-0812">Transmembrane</keyword>
<sequence length="814" mass="88394">MSNRPWASRLPGWGLLCITLVLLCWPLAAQIDMPGCPKHLIDPADGFGFLCFDCDKPMLFNRYIPVGATCVLRPTSNLTDSCRENVYWTKFTCARDNRFYLDPSGVMSDYFSAVNCVVSWSAASNRPSLDCDGSGLPRLQKLTSLPYGGAPADLEHLRVRHHRVMDIAFVDTYGLANLTSFDVSNNRITELGVGAFSYLMRLSHLNLSSNRLTVVTPRDLPMLQNLQTLDLSSNPLQTIRTDLLLAPMHADCTSIRLPSACGPVPGCHALLPGPPAASTRATTEALSTSTTVVGATTSVVTSNTTAASSTPAFAQDCHVVSHASHWPCAAAHGQEPTSLPFHQLCDGHVDCADASDEQQCEQLWDTTGIDVLDDCTGSRFHASWRYGVFFGRPLDEMAVYPCLYVSHLPYTVFVADVFVLIDDNVPQWRGPYIAVAQAVVDFYLTRHRLLANGTAFGHEIGIDLKLDNLQLPFPSTAFSTLMPATTARIAVQSSSGSNLLSLAVILPIVVGLCALILGLIYERRRRLQRRLMQALRASGAADGNHTDVLAKLQAYELDAASVVVDGPTLHRGNFGIVRRGLICATHEDIVAKCQATGLSQAAILLETTMLMLAQSPNVVGLKGFLRNGDLGLMLCLEYCAGGNLLQVLRGSRATSSLSPRHLLQASLQTARALQYLSHLGMIHRDVAARNILVRSVSDHGLQAALGDFGHARLVGRDSTPSINQQSSGLGSTVSTVPYGDLVREADVVAAILQNGRRLPVPPRLAELPDRVSKMYQRLQEDVAPRRPGWQAVLREHTLALQTLTYPDPHVNSEA</sequence>
<feature type="transmembrane region" description="Helical" evidence="4">
    <location>
        <begin position="499"/>
        <end position="521"/>
    </location>
</feature>
<keyword evidence="2" id="KW-0677">Repeat</keyword>
<dbReference type="InterPro" id="IPR008266">
    <property type="entry name" value="Tyr_kinase_AS"/>
</dbReference>
<proteinExistence type="predicted"/>
<dbReference type="InterPro" id="IPR001611">
    <property type="entry name" value="Leu-rich_rpt"/>
</dbReference>
<evidence type="ECO:0000256" key="5">
    <source>
        <dbReference type="SAM" id="SignalP"/>
    </source>
</evidence>